<dbReference type="NCBIfam" id="TIGR01251">
    <property type="entry name" value="ribP_PPkin"/>
    <property type="match status" value="1"/>
</dbReference>
<organism evidence="5 6">
    <name type="scientific">Edaphosphingomonas fennica</name>
    <dbReference type="NCBI Taxonomy" id="114404"/>
    <lineage>
        <taxon>Bacteria</taxon>
        <taxon>Pseudomonadati</taxon>
        <taxon>Pseudomonadota</taxon>
        <taxon>Alphaproteobacteria</taxon>
        <taxon>Sphingomonadales</taxon>
        <taxon>Rhizorhabdaceae</taxon>
        <taxon>Edaphosphingomonas</taxon>
    </lineage>
</organism>
<dbReference type="FunFam" id="3.40.50.2020:FF:000014">
    <property type="entry name" value="Ribose-phosphate pyrophosphokinase 1"/>
    <property type="match status" value="1"/>
</dbReference>
<dbReference type="Pfam" id="PF13793">
    <property type="entry name" value="Pribosyltran_N"/>
    <property type="match status" value="1"/>
</dbReference>
<comment type="similarity">
    <text evidence="2">Belongs to the ribose-phosphate pyrophosphokinase family.</text>
</comment>
<evidence type="ECO:0000256" key="2">
    <source>
        <dbReference type="RuleBase" id="RU004324"/>
    </source>
</evidence>
<dbReference type="Proteomes" id="UP000241206">
    <property type="component" value="Unassembled WGS sequence"/>
</dbReference>
<dbReference type="InterPro" id="IPR005946">
    <property type="entry name" value="Rib-P_diPkinase"/>
</dbReference>
<evidence type="ECO:0000313" key="6">
    <source>
        <dbReference type="Proteomes" id="UP000241206"/>
    </source>
</evidence>
<sequence>MPMLFAMPGNEALAAAIADRRGWPVGVLEVRRFPDEESYLRLHSDVAGQDVAIVCTLARPDAQFLSLLFACRLLRESGARSIRLVAPYLAYMRQDRRFHDGEALTSKQFAELLSQECDGLITVDPHLHRYRSLSEVYTIDAVALSASGLLAEWIGANIARPLIIGPDSESEQWAGAIASACGAPHVVFSKSRMGDRDVRVEATDLSAWRGRVPVLVDDVISSGETLADAARRIIAQDFPPPVCVAVHGIFAPGAEKALSALGCRAVTTNAVMHPSNAIELAPLLCDALAHETGAPAAKRIT</sequence>
<dbReference type="CDD" id="cd06223">
    <property type="entry name" value="PRTases_typeI"/>
    <property type="match status" value="1"/>
</dbReference>
<feature type="domain" description="Ribose-phosphate pyrophosphokinase N-terminal" evidence="4">
    <location>
        <begin position="3"/>
        <end position="115"/>
    </location>
</feature>
<protein>
    <submittedName>
        <fullName evidence="5">Phosphoribosylpyrophosphate synthetase</fullName>
        <ecNumber evidence="5">2.7.6.1</ecNumber>
    </submittedName>
</protein>
<evidence type="ECO:0000259" key="4">
    <source>
        <dbReference type="Pfam" id="PF13793"/>
    </source>
</evidence>
<dbReference type="GO" id="GO:0005737">
    <property type="term" value="C:cytoplasm"/>
    <property type="evidence" value="ECO:0007669"/>
    <property type="project" value="TreeGrafter"/>
</dbReference>
<keyword evidence="6" id="KW-1185">Reference proteome</keyword>
<evidence type="ECO:0000259" key="3">
    <source>
        <dbReference type="Pfam" id="PF00156"/>
    </source>
</evidence>
<keyword evidence="1 2" id="KW-0545">Nucleotide biosynthesis</keyword>
<dbReference type="Gene3D" id="3.40.50.2020">
    <property type="match status" value="2"/>
</dbReference>
<dbReference type="GO" id="GO:0006015">
    <property type="term" value="P:5-phosphoribose 1-diphosphate biosynthetic process"/>
    <property type="evidence" value="ECO:0007669"/>
    <property type="project" value="TreeGrafter"/>
</dbReference>
<dbReference type="AlphaFoldDB" id="A0A2T4I7T7"/>
<comment type="caution">
    <text evidence="5">The sequence shown here is derived from an EMBL/GenBank/DDBJ whole genome shotgun (WGS) entry which is preliminary data.</text>
</comment>
<dbReference type="GO" id="GO:0002189">
    <property type="term" value="C:ribose phosphate diphosphokinase complex"/>
    <property type="evidence" value="ECO:0007669"/>
    <property type="project" value="TreeGrafter"/>
</dbReference>
<dbReference type="Pfam" id="PF00156">
    <property type="entry name" value="Pribosyltran"/>
    <property type="match status" value="1"/>
</dbReference>
<reference evidence="5 6" key="1">
    <citation type="submission" date="2017-11" db="EMBL/GenBank/DDBJ databases">
        <title>Sphingomonas oleivorans sp. nov., isolated from oil-contaminated soil.</title>
        <authorList>
            <person name="Wang L."/>
            <person name="Chen L."/>
        </authorList>
    </citation>
    <scope>NUCLEOTIDE SEQUENCE [LARGE SCALE GENOMIC DNA]</scope>
    <source>
        <strain evidence="5 6">K101</strain>
    </source>
</reference>
<feature type="domain" description="Phosphoribosyltransferase" evidence="3">
    <location>
        <begin position="134"/>
        <end position="236"/>
    </location>
</feature>
<accession>A0A2T4I7T7</accession>
<dbReference type="InterPro" id="IPR000836">
    <property type="entry name" value="PRTase_dom"/>
</dbReference>
<dbReference type="RefSeq" id="WP_107393747.1">
    <property type="nucleotide sequence ID" value="NZ_PHHF01000006.1"/>
</dbReference>
<dbReference type="SMART" id="SM01400">
    <property type="entry name" value="Pribosyltran_N"/>
    <property type="match status" value="1"/>
</dbReference>
<dbReference type="EMBL" id="PHHF01000006">
    <property type="protein sequence ID" value="PTD27439.1"/>
    <property type="molecule type" value="Genomic_DNA"/>
</dbReference>
<dbReference type="EC" id="2.7.6.1" evidence="5"/>
<dbReference type="SUPFAM" id="SSF53271">
    <property type="entry name" value="PRTase-like"/>
    <property type="match status" value="2"/>
</dbReference>
<name>A0A2T4I7T7_9SPHN</name>
<gene>
    <name evidence="5" type="ORF">CV103_01485</name>
</gene>
<dbReference type="GO" id="GO:0000287">
    <property type="term" value="F:magnesium ion binding"/>
    <property type="evidence" value="ECO:0007669"/>
    <property type="project" value="InterPro"/>
</dbReference>
<dbReference type="PANTHER" id="PTHR10210:SF41">
    <property type="entry name" value="RIBOSE-PHOSPHATE PYROPHOSPHOKINASE 1, CHLOROPLASTIC"/>
    <property type="match status" value="1"/>
</dbReference>
<dbReference type="InterPro" id="IPR029099">
    <property type="entry name" value="Pribosyltran_N"/>
</dbReference>
<keyword evidence="5" id="KW-0808">Transferase</keyword>
<evidence type="ECO:0000256" key="1">
    <source>
        <dbReference type="ARBA" id="ARBA00022727"/>
    </source>
</evidence>
<dbReference type="NCBIfam" id="NF005537">
    <property type="entry name" value="PRK07199.1"/>
    <property type="match status" value="1"/>
</dbReference>
<evidence type="ECO:0000313" key="5">
    <source>
        <dbReference type="EMBL" id="PTD27439.1"/>
    </source>
</evidence>
<dbReference type="PANTHER" id="PTHR10210">
    <property type="entry name" value="RIBOSE-PHOSPHATE DIPHOSPHOKINASE FAMILY MEMBER"/>
    <property type="match status" value="1"/>
</dbReference>
<dbReference type="GO" id="GO:0006164">
    <property type="term" value="P:purine nucleotide biosynthetic process"/>
    <property type="evidence" value="ECO:0007669"/>
    <property type="project" value="TreeGrafter"/>
</dbReference>
<dbReference type="GO" id="GO:0004749">
    <property type="term" value="F:ribose phosphate diphosphokinase activity"/>
    <property type="evidence" value="ECO:0007669"/>
    <property type="project" value="UniProtKB-EC"/>
</dbReference>
<dbReference type="InterPro" id="IPR029057">
    <property type="entry name" value="PRTase-like"/>
</dbReference>
<proteinExistence type="inferred from homology"/>